<evidence type="ECO:0000256" key="1">
    <source>
        <dbReference type="SAM" id="Phobius"/>
    </source>
</evidence>
<keyword evidence="1" id="KW-0472">Membrane</keyword>
<evidence type="ECO:0000313" key="4">
    <source>
        <dbReference type="Proteomes" id="UP001187192"/>
    </source>
</evidence>
<organism evidence="3 4">
    <name type="scientific">Ficus carica</name>
    <name type="common">Common fig</name>
    <dbReference type="NCBI Taxonomy" id="3494"/>
    <lineage>
        <taxon>Eukaryota</taxon>
        <taxon>Viridiplantae</taxon>
        <taxon>Streptophyta</taxon>
        <taxon>Embryophyta</taxon>
        <taxon>Tracheophyta</taxon>
        <taxon>Spermatophyta</taxon>
        <taxon>Magnoliopsida</taxon>
        <taxon>eudicotyledons</taxon>
        <taxon>Gunneridae</taxon>
        <taxon>Pentapetalae</taxon>
        <taxon>rosids</taxon>
        <taxon>fabids</taxon>
        <taxon>Rosales</taxon>
        <taxon>Moraceae</taxon>
        <taxon>Ficeae</taxon>
        <taxon>Ficus</taxon>
    </lineage>
</organism>
<dbReference type="InterPro" id="IPR021788">
    <property type="entry name" value="CPP1-like"/>
</dbReference>
<evidence type="ECO:0000256" key="2">
    <source>
        <dbReference type="SAM" id="SignalP"/>
    </source>
</evidence>
<dbReference type="Proteomes" id="UP001187192">
    <property type="component" value="Unassembled WGS sequence"/>
</dbReference>
<dbReference type="Pfam" id="PF11833">
    <property type="entry name" value="CPP1-like"/>
    <property type="match status" value="1"/>
</dbReference>
<dbReference type="AlphaFoldDB" id="A0AA88CP68"/>
<dbReference type="GO" id="GO:0031969">
    <property type="term" value="C:chloroplast membrane"/>
    <property type="evidence" value="ECO:0007669"/>
    <property type="project" value="TreeGrafter"/>
</dbReference>
<protein>
    <submittedName>
        <fullName evidence="3">Uncharacterized protein</fullName>
    </submittedName>
</protein>
<feature type="chain" id="PRO_5041656434" evidence="2">
    <location>
        <begin position="23"/>
        <end position="437"/>
    </location>
</feature>
<keyword evidence="4" id="KW-1185">Reference proteome</keyword>
<feature type="transmembrane region" description="Helical" evidence="1">
    <location>
        <begin position="268"/>
        <end position="295"/>
    </location>
</feature>
<keyword evidence="1" id="KW-0812">Transmembrane</keyword>
<evidence type="ECO:0000313" key="3">
    <source>
        <dbReference type="EMBL" id="GMN29198.1"/>
    </source>
</evidence>
<accession>A0AA88CP68</accession>
<feature type="transmembrane region" description="Helical" evidence="1">
    <location>
        <begin position="243"/>
        <end position="259"/>
    </location>
</feature>
<keyword evidence="1" id="KW-1133">Transmembrane helix</keyword>
<dbReference type="EMBL" id="BTGU01000002">
    <property type="protein sequence ID" value="GMN29198.1"/>
    <property type="molecule type" value="Genomic_DNA"/>
</dbReference>
<keyword evidence="2" id="KW-0732">Signal</keyword>
<comment type="caution">
    <text evidence="3">The sequence shown here is derived from an EMBL/GenBank/DDBJ whole genome shotgun (WGS) entry which is preliminary data.</text>
</comment>
<reference evidence="3" key="1">
    <citation type="submission" date="2023-07" db="EMBL/GenBank/DDBJ databases">
        <title>draft genome sequence of fig (Ficus carica).</title>
        <authorList>
            <person name="Takahashi T."/>
            <person name="Nishimura K."/>
        </authorList>
    </citation>
    <scope>NUCLEOTIDE SEQUENCE</scope>
</reference>
<gene>
    <name evidence="3" type="ORF">TIFTF001_002345</name>
</gene>
<feature type="transmembrane region" description="Helical" evidence="1">
    <location>
        <begin position="219"/>
        <end position="237"/>
    </location>
</feature>
<sequence length="437" mass="49692">MVVNKLPRRVGLILCSWQLVMTTGLTFPSSVTDNQWGILKMTVSGLTGSPSRCSIRIPVSSSSLLYRRVSNFPCIGKPTEKIKVLRLGRSHSAGSAQRWNTRKIHLINCAMDASYGDMANEPTVIFPRINVRDPYKRLGISREASEDEIQAARNFLIRQYEGHKPSVDAIESAHDKIIMQKFYERKNPKVDIKKKVREVSQSRVIQFVRSRFQTPSTQFIIKTSIAFIVLGALTILFPTEEGPTLQVAISLLATIYFVHDRLKSKLRAFLYSAGSFIVSWLLGTFLMVSVIPPILKGQRSFEVTTSLITYLLLWVSSTYLKLLAWAWNFGTTSEQQWRKKREYLGGEFVFMGRGNSGNYKATILFPLIHLSCRIFWMANDDWSIELSHSALLEREKMGEITRNWLDDGLQFGIPGFLPSKSCNNYESTCIPLLLEEL</sequence>
<dbReference type="PANTHER" id="PTHR33372">
    <property type="match status" value="1"/>
</dbReference>
<name>A0AA88CP68_FICCA</name>
<feature type="transmembrane region" description="Helical" evidence="1">
    <location>
        <begin position="307"/>
        <end position="330"/>
    </location>
</feature>
<dbReference type="PANTHER" id="PTHR33372:SF11">
    <property type="entry name" value="DNAJ (DUF3353)"/>
    <property type="match status" value="1"/>
</dbReference>
<feature type="signal peptide" evidence="2">
    <location>
        <begin position="1"/>
        <end position="22"/>
    </location>
</feature>
<proteinExistence type="predicted"/>